<evidence type="ECO:0000313" key="2">
    <source>
        <dbReference type="EMBL" id="ACN14426.1"/>
    </source>
</evidence>
<dbReference type="OrthoDB" id="9815939at2"/>
<dbReference type="AlphaFoldDB" id="C0Q8T6"/>
<reference evidence="2 3" key="1">
    <citation type="journal article" date="2009" name="Environ. Microbiol.">
        <title>Genome sequence of Desulfobacterium autotrophicum HRM2, a marine sulfate reducer oxidizing organic carbon completely to carbon dioxide.</title>
        <authorList>
            <person name="Strittmatter A.W."/>
            <person name="Liesegang H."/>
            <person name="Rabus R."/>
            <person name="Decker I."/>
            <person name="Amann J."/>
            <person name="Andres S."/>
            <person name="Henne A."/>
            <person name="Fricke W.F."/>
            <person name="Martinez-Arias R."/>
            <person name="Bartels D."/>
            <person name="Goesmann A."/>
            <person name="Krause L."/>
            <person name="Puehler A."/>
            <person name="Klenk H.P."/>
            <person name="Richter M."/>
            <person name="Schuler M."/>
            <person name="Gloeckner F.O."/>
            <person name="Meyerdierks A."/>
            <person name="Gottschalk G."/>
            <person name="Amann R."/>
        </authorList>
    </citation>
    <scope>NUCLEOTIDE SEQUENCE [LARGE SCALE GENOMIC DNA]</scope>
    <source>
        <strain evidence="3">ATCC 43914 / DSM 3382 / HRM2</strain>
    </source>
</reference>
<proteinExistence type="predicted"/>
<dbReference type="Gene3D" id="3.10.350.10">
    <property type="entry name" value="LysM domain"/>
    <property type="match status" value="1"/>
</dbReference>
<dbReference type="HOGENOM" id="CLU_075813_2_0_7"/>
<dbReference type="KEGG" id="dat:HRM2_13150"/>
<accession>C0Q8T6</accession>
<dbReference type="Proteomes" id="UP000000442">
    <property type="component" value="Chromosome"/>
</dbReference>
<dbReference type="InterPro" id="IPR036779">
    <property type="entry name" value="LysM_dom_sf"/>
</dbReference>
<feature type="domain" description="LysM" evidence="1">
    <location>
        <begin position="169"/>
        <end position="216"/>
    </location>
</feature>
<dbReference type="PROSITE" id="PS51782">
    <property type="entry name" value="LYSM"/>
    <property type="match status" value="1"/>
</dbReference>
<dbReference type="STRING" id="177437.HRM2_13150"/>
<dbReference type="EMBL" id="CP001087">
    <property type="protein sequence ID" value="ACN14426.1"/>
    <property type="molecule type" value="Genomic_DNA"/>
</dbReference>
<dbReference type="eggNOG" id="COG1652">
    <property type="taxonomic scope" value="Bacteria"/>
</dbReference>
<evidence type="ECO:0000313" key="3">
    <source>
        <dbReference type="Proteomes" id="UP000000442"/>
    </source>
</evidence>
<gene>
    <name evidence="2" type="ordered locus">HRM2_13150</name>
</gene>
<protein>
    <recommendedName>
        <fullName evidence="1">LysM domain-containing protein</fullName>
    </recommendedName>
</protein>
<evidence type="ECO:0000259" key="1">
    <source>
        <dbReference type="PROSITE" id="PS51782"/>
    </source>
</evidence>
<dbReference type="Pfam" id="PF19266">
    <property type="entry name" value="CIS_tube"/>
    <property type="match status" value="1"/>
</dbReference>
<name>C0Q8T6_DESAH</name>
<organism evidence="2 3">
    <name type="scientific">Desulforapulum autotrophicum (strain ATCC 43914 / DSM 3382 / VKM B-1955 / HRM2)</name>
    <name type="common">Desulfobacterium autotrophicum</name>
    <dbReference type="NCBI Taxonomy" id="177437"/>
    <lineage>
        <taxon>Bacteria</taxon>
        <taxon>Pseudomonadati</taxon>
        <taxon>Thermodesulfobacteriota</taxon>
        <taxon>Desulfobacteria</taxon>
        <taxon>Desulfobacterales</taxon>
        <taxon>Desulfobacteraceae</taxon>
        <taxon>Desulforapulum</taxon>
    </lineage>
</organism>
<dbReference type="RefSeq" id="WP_015903213.1">
    <property type="nucleotide sequence ID" value="NC_012108.1"/>
</dbReference>
<dbReference type="InterPro" id="IPR045361">
    <property type="entry name" value="CIS_tube_prot_N"/>
</dbReference>
<sequence>MEGELKKLKIEAYASIDYGESDKIGEFQVMFNPSTYSRKYEIKYDSASGKGTTGSNQKFELIPPQEYSFDFLFDGTGASAGLQDVTETIERFLELAAKINSDTHRPNYLKISWGSLISECILKSAEISYTLFKPDGYPLRAKLKAIFAENVDDQKRAAEEGKNSPDLTHYRQVKKGDTLPLMAYRIYGNPAYYLEVAKANHLTNFRRLKVGDTLRFPPINQRAGL</sequence>
<keyword evidence="3" id="KW-1185">Reference proteome</keyword>
<dbReference type="InterPro" id="IPR018392">
    <property type="entry name" value="LysM"/>
</dbReference>